<proteinExistence type="predicted"/>
<name>A0A1I4B8K4_9LACT</name>
<dbReference type="AlphaFoldDB" id="A0A1I4B8K4"/>
<evidence type="ECO:0000313" key="2">
    <source>
        <dbReference type="Proteomes" id="UP000199589"/>
    </source>
</evidence>
<dbReference type="OrthoDB" id="2648027at2"/>
<organism evidence="1 2">
    <name type="scientific">Marinilactibacillus piezotolerans</name>
    <dbReference type="NCBI Taxonomy" id="258723"/>
    <lineage>
        <taxon>Bacteria</taxon>
        <taxon>Bacillati</taxon>
        <taxon>Bacillota</taxon>
        <taxon>Bacilli</taxon>
        <taxon>Lactobacillales</taxon>
        <taxon>Carnobacteriaceae</taxon>
        <taxon>Marinilactibacillus</taxon>
    </lineage>
</organism>
<reference evidence="2" key="1">
    <citation type="submission" date="2016-10" db="EMBL/GenBank/DDBJ databases">
        <authorList>
            <person name="Varghese N."/>
            <person name="Submissions S."/>
        </authorList>
    </citation>
    <scope>NUCLEOTIDE SEQUENCE [LARGE SCALE GENOMIC DNA]</scope>
    <source>
        <strain evidence="2">DSM 16108</strain>
    </source>
</reference>
<evidence type="ECO:0000313" key="1">
    <source>
        <dbReference type="EMBL" id="SFK64670.1"/>
    </source>
</evidence>
<accession>A0A1I4B8K4</accession>
<keyword evidence="2" id="KW-1185">Reference proteome</keyword>
<gene>
    <name evidence="1" type="ORF">SAMN04488569_10648</name>
</gene>
<protein>
    <submittedName>
        <fullName evidence="1">Uncharacterized protein</fullName>
    </submittedName>
</protein>
<sequence length="148" mass="17210">MTIPTITLMDAYMIETLFSKGIKKEDFLHTMNEKNLDKYVHFDDSFDYSELSTSVQGKESLFEEAIKKNQYAISYLTIGGLKNLLKIKYEFVEEEDYLLYDQKLENLTVNQKQLKEIKALVSSAWRVIETDEKSNHSVTISILHVSIL</sequence>
<dbReference type="EMBL" id="FOSJ01000064">
    <property type="protein sequence ID" value="SFK64670.1"/>
    <property type="molecule type" value="Genomic_DNA"/>
</dbReference>
<dbReference type="Proteomes" id="UP000199589">
    <property type="component" value="Unassembled WGS sequence"/>
</dbReference>
<dbReference type="RefSeq" id="WP_091898573.1">
    <property type="nucleotide sequence ID" value="NZ_FOSJ01000064.1"/>
</dbReference>